<dbReference type="InterPro" id="IPR039629">
    <property type="entry name" value="R3HDM4"/>
</dbReference>
<evidence type="ECO:0000313" key="3">
    <source>
        <dbReference type="EMBL" id="EPY27981.1"/>
    </source>
</evidence>
<dbReference type="InterPro" id="IPR036867">
    <property type="entry name" value="R3H_dom_sf"/>
</dbReference>
<dbReference type="PANTHER" id="PTHR32019">
    <property type="entry name" value="R3H DOMAIN-CONTAINING PROTEIN 4"/>
    <property type="match status" value="1"/>
</dbReference>
<feature type="domain" description="R3H-associated N-terminal" evidence="2">
    <location>
        <begin position="224"/>
        <end position="347"/>
    </location>
</feature>
<dbReference type="PANTHER" id="PTHR32019:SF2">
    <property type="entry name" value="R3H DOMAIN-CONTAINING PROTEIN 4"/>
    <property type="match status" value="1"/>
</dbReference>
<comment type="caution">
    <text evidence="3">The sequence shown here is derived from an EMBL/GenBank/DDBJ whole genome shotgun (WGS) entry which is preliminary data.</text>
</comment>
<dbReference type="Pfam" id="PF13902">
    <property type="entry name" value="R3H-assoc"/>
    <property type="match status" value="1"/>
</dbReference>
<dbReference type="Proteomes" id="UP000015354">
    <property type="component" value="Unassembled WGS sequence"/>
</dbReference>
<evidence type="ECO:0000313" key="4">
    <source>
        <dbReference type="Proteomes" id="UP000015354"/>
    </source>
</evidence>
<dbReference type="EMBL" id="ATMH01005361">
    <property type="protein sequence ID" value="EPY27981.1"/>
    <property type="molecule type" value="Genomic_DNA"/>
</dbReference>
<proteinExistence type="predicted"/>
<feature type="region of interest" description="Disordered" evidence="1">
    <location>
        <begin position="19"/>
        <end position="104"/>
    </location>
</feature>
<evidence type="ECO:0000256" key="1">
    <source>
        <dbReference type="SAM" id="MobiDB-lite"/>
    </source>
</evidence>
<accession>S9VLC9</accession>
<dbReference type="InterPro" id="IPR025952">
    <property type="entry name" value="R3H-assoc_dom"/>
</dbReference>
<gene>
    <name evidence="3" type="ORF">STCU_05361</name>
</gene>
<evidence type="ECO:0000259" key="2">
    <source>
        <dbReference type="Pfam" id="PF13902"/>
    </source>
</evidence>
<feature type="compositionally biased region" description="Basic residues" evidence="1">
    <location>
        <begin position="19"/>
        <end position="28"/>
    </location>
</feature>
<name>S9VLC9_9TRYP</name>
<dbReference type="OrthoDB" id="75169at2759"/>
<keyword evidence="4" id="KW-1185">Reference proteome</keyword>
<reference evidence="3 4" key="1">
    <citation type="journal article" date="2013" name="PLoS ONE">
        <title>Predicting the Proteins of Angomonas deanei, Strigomonas culicis and Their Respective Endosymbionts Reveals New Aspects of the Trypanosomatidae Family.</title>
        <authorList>
            <person name="Motta M.C."/>
            <person name="Martins A.C."/>
            <person name="de Souza S.S."/>
            <person name="Catta-Preta C.M."/>
            <person name="Silva R."/>
            <person name="Klein C.C."/>
            <person name="de Almeida L.G."/>
            <person name="de Lima Cunha O."/>
            <person name="Ciapina L.P."/>
            <person name="Brocchi M."/>
            <person name="Colabardini A.C."/>
            <person name="de Araujo Lima B."/>
            <person name="Machado C.R."/>
            <person name="de Almeida Soares C.M."/>
            <person name="Probst C.M."/>
            <person name="de Menezes C.B."/>
            <person name="Thompson C.E."/>
            <person name="Bartholomeu D.C."/>
            <person name="Gradia D.F."/>
            <person name="Pavoni D.P."/>
            <person name="Grisard E.C."/>
            <person name="Fantinatti-Garboggini F."/>
            <person name="Marchini F.K."/>
            <person name="Rodrigues-Luiz G.F."/>
            <person name="Wagner G."/>
            <person name="Goldman G.H."/>
            <person name="Fietto J.L."/>
            <person name="Elias M.C."/>
            <person name="Goldman M.H."/>
            <person name="Sagot M.F."/>
            <person name="Pereira M."/>
            <person name="Stoco P.H."/>
            <person name="de Mendonca-Neto R.P."/>
            <person name="Teixeira S.M."/>
            <person name="Maciel T.E."/>
            <person name="de Oliveira Mendes T.A."/>
            <person name="Urmenyi T.P."/>
            <person name="de Souza W."/>
            <person name="Schenkman S."/>
            <person name="de Vasconcelos A.T."/>
        </authorList>
    </citation>
    <scope>NUCLEOTIDE SEQUENCE [LARGE SCALE GENOMIC DNA]</scope>
</reference>
<dbReference type="GO" id="GO:0003676">
    <property type="term" value="F:nucleic acid binding"/>
    <property type="evidence" value="ECO:0007669"/>
    <property type="project" value="InterPro"/>
</dbReference>
<feature type="compositionally biased region" description="Low complexity" evidence="1">
    <location>
        <begin position="47"/>
        <end position="66"/>
    </location>
</feature>
<sequence length="561" mass="62379">MHVSDARCHQHRCLRLHPLSKRRARSRSRCAGGAGAGPRRASRHVVAPAISSAADASSAASTPRSAAHIDPAESRSRGHTPPMGPRTNPVPLITPRYQKKSHSKRGMEITDNFESHVTPAEALREQTTENLTIQNGHMSYDQEMHFHTYDVYRHGKHKIVSRSVGYSSEGDLVVNREDISEPSDVDMGFNRKVTTLCDATVLDPRARRPLTDTELGSHRKIKINRPRYKKYPGIHAPRNKKLRNRLLNDHFASEMGREILAQARAQRAKDGVLADSPAVAPTFADLPPEVLAAFDLEGEAQERAMERLGVAPTVHRRHEASSAPVDVDAPEYRFHLLNTRLRGELQHALNSEYLTKQIEDLEALFVEYIQRGPTEESLVFHFRDGYGRLVCHGVATYYQLVSESRLSADGSVKHTYVCLPRSKKTRVRTTTLPHLPLLHLLYSKKKLLPQKHSLSVNNTPQQVPQASPAIAGGVGEKEPMTPLDLGEATGETFPSSSVDGHPSGFVDKEDAIIRNSDRTSNTTVCLTVNGHLADDEIIIYEPQLELNRDDFVALQQSTTST</sequence>
<dbReference type="SUPFAM" id="SSF82708">
    <property type="entry name" value="R3H domain"/>
    <property type="match status" value="1"/>
</dbReference>
<protein>
    <recommendedName>
        <fullName evidence="2">R3H-associated N-terminal domain-containing protein</fullName>
    </recommendedName>
</protein>
<organism evidence="3 4">
    <name type="scientific">Strigomonas culicis</name>
    <dbReference type="NCBI Taxonomy" id="28005"/>
    <lineage>
        <taxon>Eukaryota</taxon>
        <taxon>Discoba</taxon>
        <taxon>Euglenozoa</taxon>
        <taxon>Kinetoplastea</taxon>
        <taxon>Metakinetoplastina</taxon>
        <taxon>Trypanosomatida</taxon>
        <taxon>Trypanosomatidae</taxon>
        <taxon>Strigomonadinae</taxon>
        <taxon>Strigomonas</taxon>
    </lineage>
</organism>
<dbReference type="AlphaFoldDB" id="S9VLC9"/>